<accession>A0ABV7KP79</accession>
<name>A0ABV7KP79_PLAOK</name>
<evidence type="ECO:0000256" key="1">
    <source>
        <dbReference type="SAM" id="Phobius"/>
    </source>
</evidence>
<gene>
    <name evidence="2" type="ORF">ACFOEJ_09165</name>
</gene>
<keyword evidence="1" id="KW-0472">Membrane</keyword>
<dbReference type="EMBL" id="JBHRUJ010000016">
    <property type="protein sequence ID" value="MFC3211239.1"/>
    <property type="molecule type" value="Genomic_DNA"/>
</dbReference>
<keyword evidence="1" id="KW-0812">Transmembrane</keyword>
<keyword evidence="3" id="KW-1185">Reference proteome</keyword>
<comment type="caution">
    <text evidence="2">The sequence shown here is derived from an EMBL/GenBank/DDBJ whole genome shotgun (WGS) entry which is preliminary data.</text>
</comment>
<organism evidence="2 3">
    <name type="scientific">Planomicrobium okeanokoites</name>
    <name type="common">Planococcus okeanokoites</name>
    <name type="synonym">Flavobacterium okeanokoites</name>
    <dbReference type="NCBI Taxonomy" id="244"/>
    <lineage>
        <taxon>Bacteria</taxon>
        <taxon>Bacillati</taxon>
        <taxon>Bacillota</taxon>
        <taxon>Bacilli</taxon>
        <taxon>Bacillales</taxon>
        <taxon>Caryophanaceae</taxon>
        <taxon>Planomicrobium</taxon>
    </lineage>
</organism>
<keyword evidence="1" id="KW-1133">Transmembrane helix</keyword>
<evidence type="ECO:0000313" key="3">
    <source>
        <dbReference type="Proteomes" id="UP001595625"/>
    </source>
</evidence>
<feature type="transmembrane region" description="Helical" evidence="1">
    <location>
        <begin position="34"/>
        <end position="55"/>
    </location>
</feature>
<sequence length="152" mass="17400">MKFKFWILLISSYLIAFSTNLIPSLKHPDSNISIFNLLATFLLLIAFLIVIKKVWSSGKLHKSLKRFLLVGFISGLVIYGIKIFEDTLMNYNVLDMTASIQYLIYLLFITPLFGMNYLFDMGYGNFSLLISVVYIFILFAVITFKKADGPNV</sequence>
<proteinExistence type="predicted"/>
<reference evidence="3" key="1">
    <citation type="journal article" date="2019" name="Int. J. Syst. Evol. Microbiol.">
        <title>The Global Catalogue of Microorganisms (GCM) 10K type strain sequencing project: providing services to taxonomists for standard genome sequencing and annotation.</title>
        <authorList>
            <consortium name="The Broad Institute Genomics Platform"/>
            <consortium name="The Broad Institute Genome Sequencing Center for Infectious Disease"/>
            <person name="Wu L."/>
            <person name="Ma J."/>
        </authorList>
    </citation>
    <scope>NUCLEOTIDE SEQUENCE [LARGE SCALE GENOMIC DNA]</scope>
    <source>
        <strain evidence="3">CCM 320</strain>
    </source>
</reference>
<feature type="transmembrane region" description="Helical" evidence="1">
    <location>
        <begin position="99"/>
        <end position="119"/>
    </location>
</feature>
<protein>
    <submittedName>
        <fullName evidence="2">Uncharacterized protein</fullName>
    </submittedName>
</protein>
<feature type="transmembrane region" description="Helical" evidence="1">
    <location>
        <begin position="126"/>
        <end position="144"/>
    </location>
</feature>
<feature type="transmembrane region" description="Helical" evidence="1">
    <location>
        <begin position="67"/>
        <end position="84"/>
    </location>
</feature>
<dbReference type="Proteomes" id="UP001595625">
    <property type="component" value="Unassembled WGS sequence"/>
</dbReference>
<dbReference type="RefSeq" id="WP_117312463.1">
    <property type="nucleotide sequence ID" value="NZ_JBHRUJ010000016.1"/>
</dbReference>
<evidence type="ECO:0000313" key="2">
    <source>
        <dbReference type="EMBL" id="MFC3211239.1"/>
    </source>
</evidence>